<evidence type="ECO:0000256" key="7">
    <source>
        <dbReference type="HAMAP-Rule" id="MF_01147"/>
    </source>
</evidence>
<name>A0ABV8TXM6_9ACTN</name>
<proteinExistence type="inferred from homology"/>
<keyword evidence="3 7" id="KW-0808">Transferase</keyword>
<dbReference type="PANTHER" id="PTHR30589">
    <property type="entry name" value="PROLIPOPROTEIN DIACYLGLYCERYL TRANSFERASE"/>
    <property type="match status" value="1"/>
</dbReference>
<sequence>MDLAFIPSPSVSEWQLGPFTLRAYALSIMVGIVAAVWITEARLRSRGAPKWATLDVAVWAVPFGIIGARLYHVFTTPQPYFGENGDPAKIIAIWEGGLGIPGAVLVGALGAYIACRKMNLPFPMLADAIAPGLPVAQALGRFGNWFNQELYGKPTEVWWALEIDEAYREPGYFQYATYHPTFLYEALWNVGVAVAVWAADRRFKFGAGRAFALYVLLYGVGRYWVEGLRIDHAEVFLGLRLNQWTSILIVLGALVYLWFKRGDERRVFTAVDGRRVLTDWNSADAKECGYVSGRLPRGVHLPLDDEAPAHKPEDAEESGEKTAEPETKPAEKRDRDRKRDRGLDY</sequence>
<dbReference type="NCBIfam" id="TIGR00544">
    <property type="entry name" value="lgt"/>
    <property type="match status" value="1"/>
</dbReference>
<feature type="transmembrane region" description="Helical" evidence="7">
    <location>
        <begin position="20"/>
        <end position="39"/>
    </location>
</feature>
<keyword evidence="2 7" id="KW-1003">Cell membrane</keyword>
<feature type="transmembrane region" description="Helical" evidence="7">
    <location>
        <begin position="91"/>
        <end position="115"/>
    </location>
</feature>
<keyword evidence="4 7" id="KW-0812">Transmembrane</keyword>
<keyword evidence="6 7" id="KW-0472">Membrane</keyword>
<dbReference type="RefSeq" id="WP_380620560.1">
    <property type="nucleotide sequence ID" value="NZ_JBHSDK010000014.1"/>
</dbReference>
<dbReference type="HAMAP" id="MF_01147">
    <property type="entry name" value="Lgt"/>
    <property type="match status" value="1"/>
</dbReference>
<dbReference type="Pfam" id="PF01790">
    <property type="entry name" value="LGT"/>
    <property type="match status" value="1"/>
</dbReference>
<comment type="similarity">
    <text evidence="1 7">Belongs to the Lgt family.</text>
</comment>
<dbReference type="Proteomes" id="UP001595823">
    <property type="component" value="Unassembled WGS sequence"/>
</dbReference>
<evidence type="ECO:0000256" key="2">
    <source>
        <dbReference type="ARBA" id="ARBA00022475"/>
    </source>
</evidence>
<comment type="subcellular location">
    <subcellularLocation>
        <location evidence="7">Cell membrane</location>
        <topology evidence="7">Multi-pass membrane protein</topology>
    </subcellularLocation>
</comment>
<dbReference type="PROSITE" id="PS01311">
    <property type="entry name" value="LGT"/>
    <property type="match status" value="1"/>
</dbReference>
<feature type="compositionally biased region" description="Basic and acidic residues" evidence="8">
    <location>
        <begin position="307"/>
        <end position="345"/>
    </location>
</feature>
<keyword evidence="5 7" id="KW-1133">Transmembrane helix</keyword>
<feature type="transmembrane region" description="Helical" evidence="7">
    <location>
        <begin position="241"/>
        <end position="259"/>
    </location>
</feature>
<evidence type="ECO:0000256" key="4">
    <source>
        <dbReference type="ARBA" id="ARBA00022692"/>
    </source>
</evidence>
<comment type="pathway">
    <text evidence="7">Protein modification; lipoprotein biosynthesis (diacylglyceryl transfer).</text>
</comment>
<keyword evidence="10" id="KW-1185">Reference proteome</keyword>
<dbReference type="EMBL" id="JBHSDK010000014">
    <property type="protein sequence ID" value="MFC4335566.1"/>
    <property type="molecule type" value="Genomic_DNA"/>
</dbReference>
<evidence type="ECO:0000256" key="3">
    <source>
        <dbReference type="ARBA" id="ARBA00022679"/>
    </source>
</evidence>
<dbReference type="EC" id="2.5.1.145" evidence="7"/>
<accession>A0ABV8TXM6</accession>
<feature type="region of interest" description="Disordered" evidence="8">
    <location>
        <begin position="299"/>
        <end position="345"/>
    </location>
</feature>
<dbReference type="GO" id="GO:0008961">
    <property type="term" value="F:phosphatidylglycerol-prolipoprotein diacylglyceryl transferase activity"/>
    <property type="evidence" value="ECO:0007669"/>
    <property type="project" value="UniProtKB-EC"/>
</dbReference>
<feature type="transmembrane region" description="Helical" evidence="7">
    <location>
        <begin position="207"/>
        <end position="225"/>
    </location>
</feature>
<gene>
    <name evidence="7 9" type="primary">lgt</name>
    <name evidence="9" type="ORF">ACFPET_10185</name>
</gene>
<evidence type="ECO:0000256" key="5">
    <source>
        <dbReference type="ARBA" id="ARBA00022989"/>
    </source>
</evidence>
<evidence type="ECO:0000256" key="1">
    <source>
        <dbReference type="ARBA" id="ARBA00007150"/>
    </source>
</evidence>
<protein>
    <recommendedName>
        <fullName evidence="7">Phosphatidylglycerol--prolipoprotein diacylglyceryl transferase</fullName>
        <ecNumber evidence="7">2.5.1.145</ecNumber>
    </recommendedName>
</protein>
<feature type="binding site" evidence="7">
    <location>
        <position position="141"/>
    </location>
    <ligand>
        <name>a 1,2-diacyl-sn-glycero-3-phospho-(1'-sn-glycerol)</name>
        <dbReference type="ChEBI" id="CHEBI:64716"/>
    </ligand>
</feature>
<organism evidence="9 10">
    <name type="scientific">Salininema proteolyticum</name>
    <dbReference type="NCBI Taxonomy" id="1607685"/>
    <lineage>
        <taxon>Bacteria</taxon>
        <taxon>Bacillati</taxon>
        <taxon>Actinomycetota</taxon>
        <taxon>Actinomycetes</taxon>
        <taxon>Glycomycetales</taxon>
        <taxon>Glycomycetaceae</taxon>
        <taxon>Salininema</taxon>
    </lineage>
</organism>
<comment type="function">
    <text evidence="7">Catalyzes the transfer of the diacylglyceryl group from phosphatidylglycerol to the sulfhydryl group of the N-terminal cysteine of a prolipoprotein, the first step in the formation of mature lipoproteins.</text>
</comment>
<feature type="transmembrane region" description="Helical" evidence="7">
    <location>
        <begin position="51"/>
        <end position="71"/>
    </location>
</feature>
<dbReference type="InterPro" id="IPR001640">
    <property type="entry name" value="Lgt"/>
</dbReference>
<evidence type="ECO:0000256" key="8">
    <source>
        <dbReference type="SAM" id="MobiDB-lite"/>
    </source>
</evidence>
<comment type="catalytic activity">
    <reaction evidence="7">
        <text>L-cysteinyl-[prolipoprotein] + a 1,2-diacyl-sn-glycero-3-phospho-(1'-sn-glycerol) = an S-1,2-diacyl-sn-glyceryl-L-cysteinyl-[prolipoprotein] + sn-glycerol 1-phosphate + H(+)</text>
        <dbReference type="Rhea" id="RHEA:56712"/>
        <dbReference type="Rhea" id="RHEA-COMP:14679"/>
        <dbReference type="Rhea" id="RHEA-COMP:14680"/>
        <dbReference type="ChEBI" id="CHEBI:15378"/>
        <dbReference type="ChEBI" id="CHEBI:29950"/>
        <dbReference type="ChEBI" id="CHEBI:57685"/>
        <dbReference type="ChEBI" id="CHEBI:64716"/>
        <dbReference type="ChEBI" id="CHEBI:140658"/>
        <dbReference type="EC" id="2.5.1.145"/>
    </reaction>
</comment>
<evidence type="ECO:0000256" key="6">
    <source>
        <dbReference type="ARBA" id="ARBA00023136"/>
    </source>
</evidence>
<dbReference type="PANTHER" id="PTHR30589:SF0">
    <property type="entry name" value="PHOSPHATIDYLGLYCEROL--PROLIPOPROTEIN DIACYLGLYCERYL TRANSFERASE"/>
    <property type="match status" value="1"/>
</dbReference>
<evidence type="ECO:0000313" key="10">
    <source>
        <dbReference type="Proteomes" id="UP001595823"/>
    </source>
</evidence>
<reference evidence="10" key="1">
    <citation type="journal article" date="2019" name="Int. J. Syst. Evol. Microbiol.">
        <title>The Global Catalogue of Microorganisms (GCM) 10K type strain sequencing project: providing services to taxonomists for standard genome sequencing and annotation.</title>
        <authorList>
            <consortium name="The Broad Institute Genomics Platform"/>
            <consortium name="The Broad Institute Genome Sequencing Center for Infectious Disease"/>
            <person name="Wu L."/>
            <person name="Ma J."/>
        </authorList>
    </citation>
    <scope>NUCLEOTIDE SEQUENCE [LARGE SCALE GENOMIC DNA]</scope>
    <source>
        <strain evidence="10">IBRC-M 10908</strain>
    </source>
</reference>
<evidence type="ECO:0000313" key="9">
    <source>
        <dbReference type="EMBL" id="MFC4335566.1"/>
    </source>
</evidence>
<comment type="caution">
    <text evidence="9">The sequence shown here is derived from an EMBL/GenBank/DDBJ whole genome shotgun (WGS) entry which is preliminary data.</text>
</comment>